<dbReference type="GO" id="GO:0006631">
    <property type="term" value="P:fatty acid metabolic process"/>
    <property type="evidence" value="ECO:0007669"/>
    <property type="project" value="UniProtKB-KW"/>
</dbReference>
<dbReference type="GO" id="GO:0005737">
    <property type="term" value="C:cytoplasm"/>
    <property type="evidence" value="ECO:0007669"/>
    <property type="project" value="UniProtKB-SubCell"/>
</dbReference>
<keyword evidence="8" id="KW-0276">Fatty acid metabolism</keyword>
<keyword evidence="9" id="KW-0443">Lipid metabolism</keyword>
<dbReference type="EMBL" id="JADCTT010000009">
    <property type="protein sequence ID" value="KAF9747783.1"/>
    <property type="molecule type" value="Genomic_DNA"/>
</dbReference>
<gene>
    <name evidence="14" type="ORF">IM811_017288</name>
</gene>
<evidence type="ECO:0000256" key="4">
    <source>
        <dbReference type="ARBA" id="ARBA00014923"/>
    </source>
</evidence>
<keyword evidence="5" id="KW-0719">Serine esterase</keyword>
<evidence type="ECO:0000256" key="1">
    <source>
        <dbReference type="ARBA" id="ARBA00004496"/>
    </source>
</evidence>
<evidence type="ECO:0000256" key="3">
    <source>
        <dbReference type="ARBA" id="ARBA00012423"/>
    </source>
</evidence>
<comment type="subcellular location">
    <subcellularLocation>
        <location evidence="1">Cytoplasm</location>
    </subcellularLocation>
</comment>
<dbReference type="GO" id="GO:0052689">
    <property type="term" value="F:carboxylic ester hydrolase activity"/>
    <property type="evidence" value="ECO:0007669"/>
    <property type="project" value="UniProtKB-KW"/>
</dbReference>
<keyword evidence="7" id="KW-0378">Hydrolase</keyword>
<protein>
    <recommendedName>
        <fullName evidence="4">Acyl-protein thioesterase 1</fullName>
        <ecNumber evidence="3">3.1.2.22</ecNumber>
    </recommendedName>
    <alternativeName>
        <fullName evidence="11">Palmitoyl-protein hydrolase</fullName>
    </alternativeName>
</protein>
<dbReference type="EC" id="3.1.2.22" evidence="3"/>
<dbReference type="InterPro" id="IPR003140">
    <property type="entry name" value="PLipase/COase/thioEstase"/>
</dbReference>
<evidence type="ECO:0000256" key="12">
    <source>
        <dbReference type="ARBA" id="ARBA00047337"/>
    </source>
</evidence>
<comment type="similarity">
    <text evidence="2">Belongs to the AB hydrolase superfamily. AB hydrolase 2 family.</text>
</comment>
<proteinExistence type="inferred from homology"/>
<organism evidence="14 15">
    <name type="scientific">Bionectria ochroleuca</name>
    <name type="common">Gliocladium roseum</name>
    <dbReference type="NCBI Taxonomy" id="29856"/>
    <lineage>
        <taxon>Eukaryota</taxon>
        <taxon>Fungi</taxon>
        <taxon>Dikarya</taxon>
        <taxon>Ascomycota</taxon>
        <taxon>Pezizomycotina</taxon>
        <taxon>Sordariomycetes</taxon>
        <taxon>Hypocreomycetidae</taxon>
        <taxon>Hypocreales</taxon>
        <taxon>Bionectriaceae</taxon>
        <taxon>Clonostachys</taxon>
    </lineage>
</organism>
<evidence type="ECO:0000313" key="15">
    <source>
        <dbReference type="Proteomes" id="UP000616885"/>
    </source>
</evidence>
<dbReference type="Pfam" id="PF02230">
    <property type="entry name" value="Abhydrolase_2"/>
    <property type="match status" value="1"/>
</dbReference>
<accession>A0A8H7KBZ8</accession>
<dbReference type="Gene3D" id="3.40.50.1820">
    <property type="entry name" value="alpha/beta hydrolase"/>
    <property type="match status" value="1"/>
</dbReference>
<dbReference type="AlphaFoldDB" id="A0A8H7KBZ8"/>
<sequence>MSSLRRTAPVVLPAIGRHTATVIFCHGLGDTGHGWADTIEQIRRKRRLDEIKFILPNAPTIPITVNGGYPMPGWFDVKTLGIAAKSLQGRAGQEDAPGITVTQEYIHGLIDSEISAGIPSERIVLGGFSQGGAMGIFSGLTAKVKLGGIVALSSWLLLHQTFAELVPKGDINKATPILMAHGDSDQVVVYPLAQESEKKLTSLGYDVNFKTYRGMEHNACLEELNEVEEFLVSRLPPKGKDEL</sequence>
<dbReference type="InterPro" id="IPR029058">
    <property type="entry name" value="AB_hydrolase_fold"/>
</dbReference>
<dbReference type="Proteomes" id="UP000616885">
    <property type="component" value="Unassembled WGS sequence"/>
</dbReference>
<evidence type="ECO:0000256" key="5">
    <source>
        <dbReference type="ARBA" id="ARBA00022487"/>
    </source>
</evidence>
<keyword evidence="6" id="KW-0963">Cytoplasm</keyword>
<feature type="domain" description="Phospholipase/carboxylesterase/thioesterase" evidence="13">
    <location>
        <begin position="9"/>
        <end position="231"/>
    </location>
</feature>
<comment type="function">
    <text evidence="10">Hydrolyzes fatty acids from S-acylated cysteine residues in proteins with a strong preference for palmitoylated G-alpha proteins over other acyl substrates. Mediates the deacylation of G-alpha proteins such as GPA1 in vivo, but has weak or no activity toward palmitoylated Ras proteins. Has weak lysophospholipase activity in vitro; however such activity may not exist in vivo.</text>
</comment>
<evidence type="ECO:0000256" key="8">
    <source>
        <dbReference type="ARBA" id="ARBA00022832"/>
    </source>
</evidence>
<dbReference type="PANTHER" id="PTHR10655">
    <property type="entry name" value="LYSOPHOSPHOLIPASE-RELATED"/>
    <property type="match status" value="1"/>
</dbReference>
<name>A0A8H7KBZ8_BIOOC</name>
<evidence type="ECO:0000256" key="6">
    <source>
        <dbReference type="ARBA" id="ARBA00022490"/>
    </source>
</evidence>
<comment type="catalytic activity">
    <reaction evidence="12">
        <text>S-hexadecanoyl-L-cysteinyl-[protein] + H2O = L-cysteinyl-[protein] + hexadecanoate + H(+)</text>
        <dbReference type="Rhea" id="RHEA:19233"/>
        <dbReference type="Rhea" id="RHEA-COMP:10131"/>
        <dbReference type="Rhea" id="RHEA-COMP:11032"/>
        <dbReference type="ChEBI" id="CHEBI:7896"/>
        <dbReference type="ChEBI" id="CHEBI:15377"/>
        <dbReference type="ChEBI" id="CHEBI:15378"/>
        <dbReference type="ChEBI" id="CHEBI:29950"/>
        <dbReference type="ChEBI" id="CHEBI:74151"/>
        <dbReference type="EC" id="3.1.2.22"/>
    </reaction>
</comment>
<dbReference type="SUPFAM" id="SSF53474">
    <property type="entry name" value="alpha/beta-Hydrolases"/>
    <property type="match status" value="1"/>
</dbReference>
<dbReference type="PANTHER" id="PTHR10655:SF17">
    <property type="entry name" value="LYSOPHOSPHOLIPASE-LIKE PROTEIN 1"/>
    <property type="match status" value="1"/>
</dbReference>
<evidence type="ECO:0000256" key="9">
    <source>
        <dbReference type="ARBA" id="ARBA00023098"/>
    </source>
</evidence>
<evidence type="ECO:0000259" key="13">
    <source>
        <dbReference type="Pfam" id="PF02230"/>
    </source>
</evidence>
<comment type="caution">
    <text evidence="14">The sequence shown here is derived from an EMBL/GenBank/DDBJ whole genome shotgun (WGS) entry which is preliminary data.</text>
</comment>
<reference evidence="14" key="1">
    <citation type="submission" date="2020-10" db="EMBL/GenBank/DDBJ databases">
        <title>High-Quality Genome Resource of Clonostachys rosea strain S41 by Oxford Nanopore Long-Read Sequencing.</title>
        <authorList>
            <person name="Wang H."/>
        </authorList>
    </citation>
    <scope>NUCLEOTIDE SEQUENCE</scope>
    <source>
        <strain evidence="14">S41</strain>
    </source>
</reference>
<evidence type="ECO:0000256" key="2">
    <source>
        <dbReference type="ARBA" id="ARBA00006499"/>
    </source>
</evidence>
<dbReference type="FunFam" id="3.40.50.1820:FF:000010">
    <property type="entry name" value="Acyl-protein thioesterase 2"/>
    <property type="match status" value="1"/>
</dbReference>
<evidence type="ECO:0000256" key="11">
    <source>
        <dbReference type="ARBA" id="ARBA00031195"/>
    </source>
</evidence>
<dbReference type="GO" id="GO:0008474">
    <property type="term" value="F:palmitoyl-(protein) hydrolase activity"/>
    <property type="evidence" value="ECO:0007669"/>
    <property type="project" value="UniProtKB-EC"/>
</dbReference>
<evidence type="ECO:0000256" key="10">
    <source>
        <dbReference type="ARBA" id="ARBA00029392"/>
    </source>
</evidence>
<evidence type="ECO:0000256" key="7">
    <source>
        <dbReference type="ARBA" id="ARBA00022801"/>
    </source>
</evidence>
<dbReference type="InterPro" id="IPR050565">
    <property type="entry name" value="LYPA1-2/EST-like"/>
</dbReference>
<evidence type="ECO:0000313" key="14">
    <source>
        <dbReference type="EMBL" id="KAF9747783.1"/>
    </source>
</evidence>